<sequence length="550" mass="65245">MSEYNKNISVNLPADCIYEIIQYIIYDLKTLHSCITVNKTFCQVSIQILWSNPFKYIEDEDKKKKWLIFRTYFSCLDDQEKKQIMTFIHKPVSDFPKPFINYPRFLQVFGTYNIQSSIRSFLQHYTVSTTENRINNIIYILNPFLEKLFFKDQSNFKYMKVDLNDEKNQMDWSLFNNNIVFSNIIKLSFEFSIKSSIKKMEILKFIQKNLSTFIDIISEYNKDIQHIRLSFMIEKPRLKKLETEYDNLLETLKYFICSLNNLNNLKSLEIPYSLCNEDLNNLLRKNSHSLTYLRLHEISDLLTVLNILEHCSNLKTIELLSFHNNTNIDNSICYKHITSNLDHLKNLYMTVPCIPVLILFQRIVLMANNNNLRTLFYDNIISDNYSRSNILLSCKNITHLFIRMTKKEFSFNISFLKKLKHLVFLKLGWNNYLKIGQIRELALSFPPSLQILEIIDIESQIIIARLTVLFQEMPCYLKEIGIEMHINDTILQIIMDYAKQKNSLITFRYTKSQNHNYNKISEKLLEAAKSLFTVDDNPRPFKISFIESGF</sequence>
<dbReference type="EMBL" id="QKYT01000336">
    <property type="protein sequence ID" value="RIA86928.1"/>
    <property type="molecule type" value="Genomic_DNA"/>
</dbReference>
<organism evidence="1 2">
    <name type="scientific">Glomus cerebriforme</name>
    <dbReference type="NCBI Taxonomy" id="658196"/>
    <lineage>
        <taxon>Eukaryota</taxon>
        <taxon>Fungi</taxon>
        <taxon>Fungi incertae sedis</taxon>
        <taxon>Mucoromycota</taxon>
        <taxon>Glomeromycotina</taxon>
        <taxon>Glomeromycetes</taxon>
        <taxon>Glomerales</taxon>
        <taxon>Glomeraceae</taxon>
        <taxon>Glomus</taxon>
    </lineage>
</organism>
<protein>
    <recommendedName>
        <fullName evidence="3">F-box domain-containing protein</fullName>
    </recommendedName>
</protein>
<reference evidence="1 2" key="1">
    <citation type="submission" date="2018-06" db="EMBL/GenBank/DDBJ databases">
        <title>Comparative genomics reveals the genomic features of Rhizophagus irregularis, R. cerebriforme, R. diaphanum and Gigaspora rosea, and their symbiotic lifestyle signature.</title>
        <authorList>
            <person name="Morin E."/>
            <person name="San Clemente H."/>
            <person name="Chen E.C.H."/>
            <person name="De La Providencia I."/>
            <person name="Hainaut M."/>
            <person name="Kuo A."/>
            <person name="Kohler A."/>
            <person name="Murat C."/>
            <person name="Tang N."/>
            <person name="Roy S."/>
            <person name="Loubradou J."/>
            <person name="Henrissat B."/>
            <person name="Grigoriev I.V."/>
            <person name="Corradi N."/>
            <person name="Roux C."/>
            <person name="Martin F.M."/>
        </authorList>
    </citation>
    <scope>NUCLEOTIDE SEQUENCE [LARGE SCALE GENOMIC DNA]</scope>
    <source>
        <strain evidence="1 2">DAOM 227022</strain>
    </source>
</reference>
<dbReference type="InterPro" id="IPR032675">
    <property type="entry name" value="LRR_dom_sf"/>
</dbReference>
<comment type="caution">
    <text evidence="1">The sequence shown here is derived from an EMBL/GenBank/DDBJ whole genome shotgun (WGS) entry which is preliminary data.</text>
</comment>
<evidence type="ECO:0008006" key="3">
    <source>
        <dbReference type="Google" id="ProtNLM"/>
    </source>
</evidence>
<accession>A0A397SLL8</accession>
<dbReference type="AlphaFoldDB" id="A0A397SLL8"/>
<evidence type="ECO:0000313" key="2">
    <source>
        <dbReference type="Proteomes" id="UP000265703"/>
    </source>
</evidence>
<dbReference type="SUPFAM" id="SSF52047">
    <property type="entry name" value="RNI-like"/>
    <property type="match status" value="1"/>
</dbReference>
<gene>
    <name evidence="1" type="ORF">C1645_828524</name>
</gene>
<evidence type="ECO:0000313" key="1">
    <source>
        <dbReference type="EMBL" id="RIA86928.1"/>
    </source>
</evidence>
<name>A0A397SLL8_9GLOM</name>
<dbReference type="Proteomes" id="UP000265703">
    <property type="component" value="Unassembled WGS sequence"/>
</dbReference>
<dbReference type="OrthoDB" id="2330886at2759"/>
<proteinExistence type="predicted"/>
<dbReference type="Gene3D" id="3.80.10.10">
    <property type="entry name" value="Ribonuclease Inhibitor"/>
    <property type="match status" value="1"/>
</dbReference>
<keyword evidence="2" id="KW-1185">Reference proteome</keyword>